<dbReference type="Proteomes" id="UP000270094">
    <property type="component" value="Unassembled WGS sequence"/>
</dbReference>
<dbReference type="OrthoDB" id="5864198at2759"/>
<dbReference type="AlphaFoldDB" id="A0A3P7IHS7"/>
<evidence type="ECO:0000313" key="2">
    <source>
        <dbReference type="Proteomes" id="UP000270094"/>
    </source>
</evidence>
<evidence type="ECO:0000313" key="1">
    <source>
        <dbReference type="EMBL" id="VDM72550.1"/>
    </source>
</evidence>
<protein>
    <submittedName>
        <fullName evidence="1">Uncharacterized protein</fullName>
    </submittedName>
</protein>
<proteinExistence type="predicted"/>
<dbReference type="EMBL" id="UYYB01025913">
    <property type="protein sequence ID" value="VDM72550.1"/>
    <property type="molecule type" value="Genomic_DNA"/>
</dbReference>
<reference evidence="1 2" key="1">
    <citation type="submission" date="2018-11" db="EMBL/GenBank/DDBJ databases">
        <authorList>
            <consortium name="Pathogen Informatics"/>
        </authorList>
    </citation>
    <scope>NUCLEOTIDE SEQUENCE [LARGE SCALE GENOMIC DNA]</scope>
</reference>
<gene>
    <name evidence="1" type="ORF">SVUK_LOCUS7548</name>
</gene>
<name>A0A3P7IHS7_STRVU</name>
<keyword evidence="2" id="KW-1185">Reference proteome</keyword>
<organism evidence="1 2">
    <name type="scientific">Strongylus vulgaris</name>
    <name type="common">Blood worm</name>
    <dbReference type="NCBI Taxonomy" id="40348"/>
    <lineage>
        <taxon>Eukaryota</taxon>
        <taxon>Metazoa</taxon>
        <taxon>Ecdysozoa</taxon>
        <taxon>Nematoda</taxon>
        <taxon>Chromadorea</taxon>
        <taxon>Rhabditida</taxon>
        <taxon>Rhabditina</taxon>
        <taxon>Rhabditomorpha</taxon>
        <taxon>Strongyloidea</taxon>
        <taxon>Strongylidae</taxon>
        <taxon>Strongylus</taxon>
    </lineage>
</organism>
<accession>A0A3P7IHS7</accession>
<sequence length="178" mass="20121">MPSLASRIVELCLQCHSGEMEARQLLQLSAHINEPAILNEVNLDDLLDDELMTVILCETIAVENRVTFLAAVLERRPQISVTSDMLLKLARNCDQHFFTTVILCQCMGYSSFPDELDDKFISGLNRLLKRLSFGIDELIPVTALSVDFMHNRDPADSIRVLANKVYNKMDMRAPNQPN</sequence>